<dbReference type="NCBIfam" id="TIGR02322">
    <property type="entry name" value="phosphon_PhnN"/>
    <property type="match status" value="1"/>
</dbReference>
<dbReference type="GO" id="GO:0006015">
    <property type="term" value="P:5-phosphoribose 1-diphosphate biosynthetic process"/>
    <property type="evidence" value="ECO:0007669"/>
    <property type="project" value="UniProtKB-UniRule"/>
</dbReference>
<dbReference type="FunFam" id="3.40.50.300:FF:000979">
    <property type="entry name" value="Ribose 1,5-bisphosphate phosphokinase PhnN"/>
    <property type="match status" value="1"/>
</dbReference>
<comment type="function">
    <text evidence="6">Catalyzes the phosphorylation of ribose 1,5-bisphosphate to 5-phospho-D-ribosyl alpha-1-diphosphate (PRPP).</text>
</comment>
<keyword evidence="3 6" id="KW-0808">Transferase</keyword>
<dbReference type="InterPro" id="IPR008145">
    <property type="entry name" value="GK/Ca_channel_bsu"/>
</dbReference>
<evidence type="ECO:0000256" key="2">
    <source>
        <dbReference type="ARBA" id="ARBA00005069"/>
    </source>
</evidence>
<comment type="similarity">
    <text evidence="6">Belongs to the ribose 1,5-bisphosphokinase family.</text>
</comment>
<evidence type="ECO:0000259" key="7">
    <source>
        <dbReference type="SMART" id="SM00072"/>
    </source>
</evidence>
<sequence length="189" mass="20968">MAQLIYLMGPSGAGKDSLLERLRGCADRAPLVAHRYITRPADAGCENHIALSEPEFLRRRAKGLFALDWQAHQHRYAFGIEVDLWLLQGIDVVVNGSRAHLPQAQRRYGAQLLPVCLQVSAGVLRQRLQRRGRENAAQIEQRLARAAEYQHRLPAGCRWLDNDGPLEDTLAALLALLPAAAAQPQDAMP</sequence>
<evidence type="ECO:0000313" key="8">
    <source>
        <dbReference type="EMBL" id="SNV85967.1"/>
    </source>
</evidence>
<dbReference type="KEGG" id="sfj:SAMEA4384070_0539"/>
<organism evidence="8 9">
    <name type="scientific">Serratia ficaria</name>
    <dbReference type="NCBI Taxonomy" id="61651"/>
    <lineage>
        <taxon>Bacteria</taxon>
        <taxon>Pseudomonadati</taxon>
        <taxon>Pseudomonadota</taxon>
        <taxon>Gammaproteobacteria</taxon>
        <taxon>Enterobacterales</taxon>
        <taxon>Yersiniaceae</taxon>
        <taxon>Serratia</taxon>
    </lineage>
</organism>
<evidence type="ECO:0000256" key="1">
    <source>
        <dbReference type="ARBA" id="ARBA00000373"/>
    </source>
</evidence>
<dbReference type="STRING" id="1411141.GCA_001590885_04188"/>
<evidence type="ECO:0000256" key="3">
    <source>
        <dbReference type="ARBA" id="ARBA00022679"/>
    </source>
</evidence>
<feature type="domain" description="Guanylate kinase/L-type calcium channel beta subunit" evidence="7">
    <location>
        <begin position="1"/>
        <end position="181"/>
    </location>
</feature>
<dbReference type="NCBIfam" id="NF007485">
    <property type="entry name" value="PRK10078.1"/>
    <property type="match status" value="1"/>
</dbReference>
<dbReference type="HAMAP" id="MF_00836">
    <property type="entry name" value="PhnN"/>
    <property type="match status" value="1"/>
</dbReference>
<keyword evidence="5 6" id="KW-0067">ATP-binding</keyword>
<dbReference type="AlphaFoldDB" id="A0A240ARA5"/>
<comment type="pathway">
    <text evidence="2 6">Metabolic intermediate biosynthesis; 5-phospho-alpha-D-ribose 1-diphosphate biosynthesis; 5-phospho-alpha-D-ribose 1-diphosphate from D-ribose 5-phosphate (route II): step 3/3.</text>
</comment>
<dbReference type="GO" id="GO:0019634">
    <property type="term" value="P:organic phosphonate metabolic process"/>
    <property type="evidence" value="ECO:0007669"/>
    <property type="project" value="UniProtKB-UniRule"/>
</dbReference>
<dbReference type="EC" id="2.7.4.23" evidence="6"/>
<dbReference type="GeneID" id="75025728"/>
<dbReference type="Proteomes" id="UP000215134">
    <property type="component" value="Chromosome 1"/>
</dbReference>
<dbReference type="GO" id="GO:0005524">
    <property type="term" value="F:ATP binding"/>
    <property type="evidence" value="ECO:0007669"/>
    <property type="project" value="UniProtKB-KW"/>
</dbReference>
<gene>
    <name evidence="6 8" type="primary">phnN</name>
    <name evidence="8" type="ORF">SAMEA4384070_00539</name>
</gene>
<dbReference type="RefSeq" id="WP_095095470.1">
    <property type="nucleotide sequence ID" value="NZ_CAMIQD010000003.1"/>
</dbReference>
<dbReference type="EMBL" id="LT906479">
    <property type="protein sequence ID" value="SNV85967.1"/>
    <property type="molecule type" value="Genomic_DNA"/>
</dbReference>
<reference evidence="8 9" key="1">
    <citation type="submission" date="2017-06" db="EMBL/GenBank/DDBJ databases">
        <authorList>
            <consortium name="Pathogen Informatics"/>
        </authorList>
    </citation>
    <scope>NUCLEOTIDE SEQUENCE [LARGE SCALE GENOMIC DNA]</scope>
    <source>
        <strain evidence="8 9">NCTC12148</strain>
    </source>
</reference>
<dbReference type="GO" id="GO:0033863">
    <property type="term" value="F:ribose 1,5-bisphosphate phosphokinase activity"/>
    <property type="evidence" value="ECO:0007669"/>
    <property type="project" value="UniProtKB-UniRule"/>
</dbReference>
<accession>A0A240ARA5</accession>
<feature type="binding site" evidence="6">
    <location>
        <begin position="9"/>
        <end position="16"/>
    </location>
    <ligand>
        <name>ATP</name>
        <dbReference type="ChEBI" id="CHEBI:30616"/>
    </ligand>
</feature>
<dbReference type="SMART" id="SM00072">
    <property type="entry name" value="GuKc"/>
    <property type="match status" value="1"/>
</dbReference>
<dbReference type="UniPathway" id="UPA00087">
    <property type="reaction ID" value="UER00175"/>
</dbReference>
<dbReference type="InterPro" id="IPR012699">
    <property type="entry name" value="PhnN"/>
</dbReference>
<dbReference type="OrthoDB" id="341217at2"/>
<keyword evidence="9" id="KW-1185">Reference proteome</keyword>
<keyword evidence="4 6" id="KW-0547">Nucleotide-binding</keyword>
<keyword evidence="8" id="KW-0418">Kinase</keyword>
<evidence type="ECO:0000256" key="5">
    <source>
        <dbReference type="ARBA" id="ARBA00022840"/>
    </source>
</evidence>
<evidence type="ECO:0000313" key="9">
    <source>
        <dbReference type="Proteomes" id="UP000215134"/>
    </source>
</evidence>
<evidence type="ECO:0000256" key="4">
    <source>
        <dbReference type="ARBA" id="ARBA00022741"/>
    </source>
</evidence>
<dbReference type="InterPro" id="IPR027417">
    <property type="entry name" value="P-loop_NTPase"/>
</dbReference>
<dbReference type="Gene3D" id="3.40.50.300">
    <property type="entry name" value="P-loop containing nucleotide triphosphate hydrolases"/>
    <property type="match status" value="1"/>
</dbReference>
<protein>
    <recommendedName>
        <fullName evidence="6">Ribose 1,5-bisphosphate phosphokinase PhnN</fullName>
        <ecNumber evidence="6">2.7.4.23</ecNumber>
    </recommendedName>
    <alternativeName>
        <fullName evidence="6">Ribose 1,5-bisphosphokinase</fullName>
    </alternativeName>
</protein>
<name>A0A240ARA5_SERFI</name>
<comment type="catalytic activity">
    <reaction evidence="1 6">
        <text>alpha-D-ribose 1,5-bisphosphate + ATP = 5-phospho-alpha-D-ribose 1-diphosphate + ADP</text>
        <dbReference type="Rhea" id="RHEA:20109"/>
        <dbReference type="ChEBI" id="CHEBI:30616"/>
        <dbReference type="ChEBI" id="CHEBI:58017"/>
        <dbReference type="ChEBI" id="CHEBI:68688"/>
        <dbReference type="ChEBI" id="CHEBI:456216"/>
        <dbReference type="EC" id="2.7.4.23"/>
    </reaction>
</comment>
<evidence type="ECO:0000256" key="6">
    <source>
        <dbReference type="HAMAP-Rule" id="MF_00836"/>
    </source>
</evidence>
<dbReference type="SUPFAM" id="SSF52540">
    <property type="entry name" value="P-loop containing nucleoside triphosphate hydrolases"/>
    <property type="match status" value="1"/>
</dbReference>
<proteinExistence type="inferred from homology"/>